<dbReference type="Proteomes" id="UP000276834">
    <property type="component" value="Unassembled WGS sequence"/>
</dbReference>
<organism evidence="2 3">
    <name type="scientific">Chloebia gouldiae</name>
    <name type="common">Gouldian finch</name>
    <name type="synonym">Erythrura gouldiae</name>
    <dbReference type="NCBI Taxonomy" id="44316"/>
    <lineage>
        <taxon>Eukaryota</taxon>
        <taxon>Metazoa</taxon>
        <taxon>Chordata</taxon>
        <taxon>Craniata</taxon>
        <taxon>Vertebrata</taxon>
        <taxon>Euteleostomi</taxon>
        <taxon>Archelosauria</taxon>
        <taxon>Archosauria</taxon>
        <taxon>Dinosauria</taxon>
        <taxon>Saurischia</taxon>
        <taxon>Theropoda</taxon>
        <taxon>Coelurosauria</taxon>
        <taxon>Aves</taxon>
        <taxon>Neognathae</taxon>
        <taxon>Neoaves</taxon>
        <taxon>Telluraves</taxon>
        <taxon>Australaves</taxon>
        <taxon>Passeriformes</taxon>
        <taxon>Passeroidea</taxon>
        <taxon>Passeridae</taxon>
        <taxon>Chloebia</taxon>
    </lineage>
</organism>
<comment type="caution">
    <text evidence="2">The sequence shown here is derived from an EMBL/GenBank/DDBJ whole genome shotgun (WGS) entry which is preliminary data.</text>
</comment>
<evidence type="ECO:0000313" key="3">
    <source>
        <dbReference type="Proteomes" id="UP000276834"/>
    </source>
</evidence>
<dbReference type="AlphaFoldDB" id="A0A3L8SHG4"/>
<proteinExistence type="predicted"/>
<protein>
    <submittedName>
        <fullName evidence="2">Uncharacterized protein</fullName>
    </submittedName>
</protein>
<keyword evidence="1" id="KW-1133">Transmembrane helix</keyword>
<gene>
    <name evidence="2" type="ORF">DV515_00007726</name>
</gene>
<accession>A0A3L8SHG4</accession>
<feature type="transmembrane region" description="Helical" evidence="1">
    <location>
        <begin position="172"/>
        <end position="192"/>
    </location>
</feature>
<name>A0A3L8SHG4_CHLGU</name>
<keyword evidence="1" id="KW-0472">Membrane</keyword>
<reference evidence="2 3" key="1">
    <citation type="journal article" date="2018" name="Proc. R. Soc. B">
        <title>A non-coding region near Follistatin controls head colour polymorphism in the Gouldian finch.</title>
        <authorList>
            <person name="Toomey M.B."/>
            <person name="Marques C.I."/>
            <person name="Andrade P."/>
            <person name="Araujo P.M."/>
            <person name="Sabatino S."/>
            <person name="Gazda M.A."/>
            <person name="Afonso S."/>
            <person name="Lopes R.J."/>
            <person name="Corbo J.C."/>
            <person name="Carneiro M."/>
        </authorList>
    </citation>
    <scope>NUCLEOTIDE SEQUENCE [LARGE SCALE GENOMIC DNA]</scope>
    <source>
        <strain evidence="2">Red01</strain>
        <tissue evidence="2">Muscle</tissue>
    </source>
</reference>
<sequence length="374" mass="41114">MQCVAADVFDHCCSGMGGQEALALFSLPSSYFTLERHITTLFQVVMEQAGQNSTVEPSPSDFTSKYRFFFSLKPTWRDQPKEKSPALDSRDSDYEPSTILQVKESGRELLQCLFAAKLMTFYIKKEQGGERKQKPSILQPSEINIFALVAKGWENVMGELSLANNLCLMQCFSAAIVIFNAIVLAAGLTTVLSQGFQSIPLFIFSLLPVDERRLNLQLCAHVSEVSKTNLSPKPRMLLLGRVSALKCKLLSKLPLCPTPPAASLLQGLPAVFCELELFLSCPLVHSHAWDSSFDVTQLFNTTPTPGISGLQRCAQAYNHTPGVLPGVLSILDSCWPQGQPAPQQELAQCSVLSEDRIQRKTGSNKLVQEVATVL</sequence>
<keyword evidence="3" id="KW-1185">Reference proteome</keyword>
<evidence type="ECO:0000256" key="1">
    <source>
        <dbReference type="SAM" id="Phobius"/>
    </source>
</evidence>
<dbReference type="EMBL" id="QUSF01000021">
    <property type="protein sequence ID" value="RLW01687.1"/>
    <property type="molecule type" value="Genomic_DNA"/>
</dbReference>
<keyword evidence="1" id="KW-0812">Transmembrane</keyword>
<evidence type="ECO:0000313" key="2">
    <source>
        <dbReference type="EMBL" id="RLW01687.1"/>
    </source>
</evidence>